<dbReference type="InterPro" id="IPR029478">
    <property type="entry name" value="TM1586_NiRdase"/>
</dbReference>
<organism evidence="2 3">
    <name type="scientific">Gottschalkia acidurici (strain ATCC 7906 / DSM 604 / BCRC 14475 / CIP 104303 / KCTC 5404 / NCIMB 10678 / 9a)</name>
    <name type="common">Clostridium acidurici</name>
    <dbReference type="NCBI Taxonomy" id="1128398"/>
    <lineage>
        <taxon>Bacteria</taxon>
        <taxon>Bacillati</taxon>
        <taxon>Bacillota</taxon>
        <taxon>Tissierellia</taxon>
        <taxon>Tissierellales</taxon>
        <taxon>Gottschalkiaceae</taxon>
        <taxon>Gottschalkia</taxon>
    </lineage>
</organism>
<dbReference type="KEGG" id="cad:Curi_c20370"/>
<gene>
    <name evidence="2" type="ordered locus">Curi_c20370</name>
</gene>
<dbReference type="Gene3D" id="3.40.109.10">
    <property type="entry name" value="NADH Oxidase"/>
    <property type="match status" value="1"/>
</dbReference>
<feature type="domain" description="Putative nitroreductase TM1586" evidence="1">
    <location>
        <begin position="5"/>
        <end position="236"/>
    </location>
</feature>
<accession>K0B330</accession>
<sequence length="269" mass="31153">MNNFLRDRKSVREFRDKKVDSKTLDKVQESINLVLEEAKGENIGLSLYMNGVNIYEELKDIGGYSGTMIKSPHYIGLELKDSQDRTQIYGAYYTEKLITSINKLGLEACWVTLSHVDKEKRNSVFGNLGEKTDYILSIGYPPRRNPFAIEKPASARHGVEEIVFKDQIENPVSMDELETRAIDDLFYYIRFAPSSRNSQPWRFLLEKDKVTLLLAYDEDKDLTLVDAGVIMYYFEEMIKSLGISRTWKLIDGNFEGKESKYKYIAEFEI</sequence>
<dbReference type="InterPro" id="IPR000415">
    <property type="entry name" value="Nitroreductase-like"/>
</dbReference>
<protein>
    <submittedName>
        <fullName evidence="2">Nitroreductase</fullName>
    </submittedName>
</protein>
<name>K0B330_GOTA9</name>
<dbReference type="InterPro" id="IPR050627">
    <property type="entry name" value="Nitroreductase/BluB"/>
</dbReference>
<dbReference type="Proteomes" id="UP000006094">
    <property type="component" value="Chromosome"/>
</dbReference>
<proteinExistence type="predicted"/>
<evidence type="ECO:0000313" key="2">
    <source>
        <dbReference type="EMBL" id="AFS79041.1"/>
    </source>
</evidence>
<evidence type="ECO:0000259" key="1">
    <source>
        <dbReference type="Pfam" id="PF14512"/>
    </source>
</evidence>
<dbReference type="PANTHER" id="PTHR23026">
    <property type="entry name" value="NADPH NITROREDUCTASE"/>
    <property type="match status" value="1"/>
</dbReference>
<dbReference type="GO" id="GO:0016491">
    <property type="term" value="F:oxidoreductase activity"/>
    <property type="evidence" value="ECO:0007669"/>
    <property type="project" value="InterPro"/>
</dbReference>
<reference evidence="2 3" key="1">
    <citation type="journal article" date="2012" name="PLoS ONE">
        <title>The purine-utilizing bacterium Clostridium acidurici 9a: a genome-guided metabolic reconsideration.</title>
        <authorList>
            <person name="Hartwich K."/>
            <person name="Poehlein A."/>
            <person name="Daniel R."/>
        </authorList>
    </citation>
    <scope>NUCLEOTIDE SEQUENCE [LARGE SCALE GENOMIC DNA]</scope>
    <source>
        <strain evidence="3">ATCC 7906 / DSM 604 / BCRC 14475 / CIP 104303 / KCTC 5404 / NCIMB 10678 / 9a</strain>
    </source>
</reference>
<dbReference type="PANTHER" id="PTHR23026:SF123">
    <property type="entry name" value="NAD(P)H NITROREDUCTASE RV3131-RELATED"/>
    <property type="match status" value="1"/>
</dbReference>
<dbReference type="eggNOG" id="COG0778">
    <property type="taxonomic scope" value="Bacteria"/>
</dbReference>
<evidence type="ECO:0000313" key="3">
    <source>
        <dbReference type="Proteomes" id="UP000006094"/>
    </source>
</evidence>
<dbReference type="STRING" id="1128398.Curi_c20370"/>
<dbReference type="SUPFAM" id="SSF55469">
    <property type="entry name" value="FMN-dependent nitroreductase-like"/>
    <property type="match status" value="2"/>
</dbReference>
<dbReference type="AlphaFoldDB" id="K0B330"/>
<dbReference type="Pfam" id="PF14512">
    <property type="entry name" value="TM1586_NiRdase"/>
    <property type="match status" value="1"/>
</dbReference>
<keyword evidence="3" id="KW-1185">Reference proteome</keyword>
<dbReference type="HOGENOM" id="CLU_070562_0_0_9"/>
<dbReference type="EMBL" id="CP003326">
    <property type="protein sequence ID" value="AFS79041.1"/>
    <property type="molecule type" value="Genomic_DNA"/>
</dbReference>